<dbReference type="Gene3D" id="2.60.40.1110">
    <property type="match status" value="1"/>
</dbReference>
<dbReference type="Gene3D" id="1.20.1560.10">
    <property type="entry name" value="ABC transporter type 1, transmembrane domain"/>
    <property type="match status" value="1"/>
</dbReference>
<dbReference type="InterPro" id="IPR039421">
    <property type="entry name" value="Type_1_exporter"/>
</dbReference>
<gene>
    <name evidence="23" type="ORF">CYY_000261</name>
</gene>
<dbReference type="GO" id="GO:0090374">
    <property type="term" value="P:oligopeptide export from mitochondrion"/>
    <property type="evidence" value="ECO:0007669"/>
    <property type="project" value="TreeGrafter"/>
</dbReference>
<keyword evidence="7" id="KW-0547">Nucleotide-binding</keyword>
<dbReference type="InterPro" id="IPR022398">
    <property type="entry name" value="Peptidase_S8_His-AS"/>
</dbReference>
<dbReference type="GO" id="GO:0016887">
    <property type="term" value="F:ATP hydrolysis activity"/>
    <property type="evidence" value="ECO:0007669"/>
    <property type="project" value="InterPro"/>
</dbReference>
<evidence type="ECO:0000256" key="5">
    <source>
        <dbReference type="ARBA" id="ARBA00022670"/>
    </source>
</evidence>
<keyword evidence="6 17" id="KW-0812">Transmembrane</keyword>
<comment type="similarity">
    <text evidence="3">Belongs to the PTEN phosphatase protein family.</text>
</comment>
<dbReference type="OrthoDB" id="6500128at2759"/>
<dbReference type="FunFam" id="1.20.1560.10:FF:000215">
    <property type="entry name" value="ABC transporter B family member 4"/>
    <property type="match status" value="1"/>
</dbReference>
<evidence type="ECO:0000256" key="16">
    <source>
        <dbReference type="SAM" id="MobiDB-lite"/>
    </source>
</evidence>
<accession>A0A8J4Q3W9</accession>
<feature type="compositionally biased region" description="Polar residues" evidence="16">
    <location>
        <begin position="1981"/>
        <end position="1995"/>
    </location>
</feature>
<dbReference type="InterPro" id="IPR003595">
    <property type="entry name" value="Tyr_Pase_cat"/>
</dbReference>
<dbReference type="InterPro" id="IPR029021">
    <property type="entry name" value="Prot-tyrosine_phosphatase-like"/>
</dbReference>
<evidence type="ECO:0000256" key="14">
    <source>
        <dbReference type="PIRSR" id="PIRSR615500-1"/>
    </source>
</evidence>
<feature type="domain" description="ABC transmembrane type-1" evidence="20">
    <location>
        <begin position="1386"/>
        <end position="1667"/>
    </location>
</feature>
<comment type="similarity">
    <text evidence="15">Belongs to the peptidase S8 family.</text>
</comment>
<dbReference type="SUPFAM" id="SSF52799">
    <property type="entry name" value="(Phosphotyrosine protein) phosphatases II"/>
    <property type="match status" value="1"/>
</dbReference>
<feature type="transmembrane region" description="Helical" evidence="17">
    <location>
        <begin position="1640"/>
        <end position="1665"/>
    </location>
</feature>
<evidence type="ECO:0000256" key="11">
    <source>
        <dbReference type="ARBA" id="ARBA00022989"/>
    </source>
</evidence>
<evidence type="ECO:0000256" key="4">
    <source>
        <dbReference type="ARBA" id="ARBA00022448"/>
    </source>
</evidence>
<dbReference type="InterPro" id="IPR017871">
    <property type="entry name" value="ABC_transporter-like_CS"/>
</dbReference>
<evidence type="ECO:0000256" key="2">
    <source>
        <dbReference type="ARBA" id="ARBA00004316"/>
    </source>
</evidence>
<dbReference type="GO" id="GO:0015421">
    <property type="term" value="F:ABC-type oligopeptide transporter activity"/>
    <property type="evidence" value="ECO:0007669"/>
    <property type="project" value="TreeGrafter"/>
</dbReference>
<protein>
    <recommendedName>
        <fullName evidence="25">Phosphatidylinositol-3,4,5-trisphosphate 3-phosphatase</fullName>
    </recommendedName>
</protein>
<dbReference type="PROSITE" id="PS50056">
    <property type="entry name" value="TYR_PHOSPHATASE_2"/>
    <property type="match status" value="1"/>
</dbReference>
<feature type="transmembrane region" description="Helical" evidence="17">
    <location>
        <begin position="1267"/>
        <end position="1291"/>
    </location>
</feature>
<keyword evidence="4" id="KW-0813">Transport</keyword>
<evidence type="ECO:0000256" key="1">
    <source>
        <dbReference type="ARBA" id="ARBA00004141"/>
    </source>
</evidence>
<dbReference type="SUPFAM" id="SSF49562">
    <property type="entry name" value="C2 domain (Calcium/lipid-binding domain, CaLB)"/>
    <property type="match status" value="1"/>
</dbReference>
<dbReference type="PANTHER" id="PTHR43394">
    <property type="entry name" value="ATP-DEPENDENT PERMEASE MDL1, MITOCHONDRIAL"/>
    <property type="match status" value="1"/>
</dbReference>
<comment type="subcellular location">
    <subcellularLocation>
        <location evidence="2">Cell projection</location>
    </subcellularLocation>
    <subcellularLocation>
        <location evidence="1">Membrane</location>
        <topology evidence="1">Multi-pass membrane protein</topology>
    </subcellularLocation>
</comment>
<dbReference type="InterPro" id="IPR014020">
    <property type="entry name" value="Tensin_C2-dom"/>
</dbReference>
<dbReference type="SUPFAM" id="SSF90123">
    <property type="entry name" value="ABC transporter transmembrane region"/>
    <property type="match status" value="1"/>
</dbReference>
<dbReference type="PROSITE" id="PS50893">
    <property type="entry name" value="ABC_TRANSPORTER_2"/>
    <property type="match status" value="1"/>
</dbReference>
<dbReference type="Gene3D" id="3.40.50.200">
    <property type="entry name" value="Peptidase S8/S53 domain"/>
    <property type="match status" value="1"/>
</dbReference>
<feature type="compositionally biased region" description="Low complexity" evidence="16">
    <location>
        <begin position="1316"/>
        <end position="1332"/>
    </location>
</feature>
<evidence type="ECO:0000259" key="19">
    <source>
        <dbReference type="PROSITE" id="PS50893"/>
    </source>
</evidence>
<dbReference type="InterPro" id="IPR036852">
    <property type="entry name" value="Peptidase_S8/S53_dom_sf"/>
</dbReference>
<evidence type="ECO:0000256" key="9">
    <source>
        <dbReference type="ARBA" id="ARBA00022825"/>
    </source>
</evidence>
<proteinExistence type="inferred from homology"/>
<feature type="transmembrane region" description="Helical" evidence="17">
    <location>
        <begin position="1425"/>
        <end position="1449"/>
    </location>
</feature>
<dbReference type="SMART" id="SM01326">
    <property type="entry name" value="PTEN_C2"/>
    <property type="match status" value="1"/>
</dbReference>
<dbReference type="InterPro" id="IPR008979">
    <property type="entry name" value="Galactose-bd-like_sf"/>
</dbReference>
<feature type="active site" description="Charge relay system" evidence="14 15">
    <location>
        <position position="743"/>
    </location>
</feature>
<dbReference type="GO" id="GO:0042995">
    <property type="term" value="C:cell projection"/>
    <property type="evidence" value="ECO:0007669"/>
    <property type="project" value="UniProtKB-SubCell"/>
</dbReference>
<keyword evidence="12 17" id="KW-0472">Membrane</keyword>
<dbReference type="PROSITE" id="PS00383">
    <property type="entry name" value="TYR_PHOSPHATASE_1"/>
    <property type="match status" value="1"/>
</dbReference>
<evidence type="ECO:0000259" key="20">
    <source>
        <dbReference type="PROSITE" id="PS50929"/>
    </source>
</evidence>
<dbReference type="PROSITE" id="PS50929">
    <property type="entry name" value="ABC_TM1F"/>
    <property type="match status" value="1"/>
</dbReference>
<feature type="transmembrane region" description="Helical" evidence="17">
    <location>
        <begin position="1526"/>
        <end position="1543"/>
    </location>
</feature>
<evidence type="ECO:0000259" key="18">
    <source>
        <dbReference type="PROSITE" id="PS50056"/>
    </source>
</evidence>
<dbReference type="Gene3D" id="3.90.190.10">
    <property type="entry name" value="Protein tyrosine phosphatase superfamily"/>
    <property type="match status" value="1"/>
</dbReference>
<feature type="domain" description="Tyrosine specific protein phosphatases" evidence="18">
    <location>
        <begin position="110"/>
        <end position="180"/>
    </location>
</feature>
<dbReference type="PROSITE" id="PS51182">
    <property type="entry name" value="C2_TENSIN"/>
    <property type="match status" value="1"/>
</dbReference>
<feature type="transmembrane region" description="Helical" evidence="17">
    <location>
        <begin position="1500"/>
        <end position="1520"/>
    </location>
</feature>
<evidence type="ECO:0000259" key="21">
    <source>
        <dbReference type="PROSITE" id="PS51181"/>
    </source>
</evidence>
<dbReference type="PRINTS" id="PR00723">
    <property type="entry name" value="SUBTILISIN"/>
</dbReference>
<dbReference type="InterPro" id="IPR015500">
    <property type="entry name" value="Peptidase_S8_subtilisin-rel"/>
</dbReference>
<dbReference type="Pfam" id="PF00082">
    <property type="entry name" value="Peptidase_S8"/>
    <property type="match status" value="1"/>
</dbReference>
<dbReference type="InterPro" id="IPR000387">
    <property type="entry name" value="Tyr_Pase_dom"/>
</dbReference>
<evidence type="ECO:0000256" key="13">
    <source>
        <dbReference type="ARBA" id="ARBA00023273"/>
    </source>
</evidence>
<feature type="domain" description="Phosphatase tensin-type" evidence="21">
    <location>
        <begin position="25"/>
        <end position="205"/>
    </location>
</feature>
<evidence type="ECO:0008006" key="25">
    <source>
        <dbReference type="Google" id="ProtNLM"/>
    </source>
</evidence>
<dbReference type="InterPro" id="IPR016130">
    <property type="entry name" value="Tyr_Pase_AS"/>
</dbReference>
<evidence type="ECO:0000256" key="10">
    <source>
        <dbReference type="ARBA" id="ARBA00022840"/>
    </source>
</evidence>
<evidence type="ECO:0000256" key="12">
    <source>
        <dbReference type="ARBA" id="ARBA00023136"/>
    </source>
</evidence>
<dbReference type="GO" id="GO:0006508">
    <property type="term" value="P:proteolysis"/>
    <property type="evidence" value="ECO:0007669"/>
    <property type="project" value="UniProtKB-KW"/>
</dbReference>
<keyword evidence="5 15" id="KW-0645">Protease</keyword>
<evidence type="ECO:0000256" key="6">
    <source>
        <dbReference type="ARBA" id="ARBA00022692"/>
    </source>
</evidence>
<feature type="region of interest" description="Disordered" evidence="16">
    <location>
        <begin position="1305"/>
        <end position="1333"/>
    </location>
</feature>
<dbReference type="Pfam" id="PF00664">
    <property type="entry name" value="ABC_membrane"/>
    <property type="match status" value="1"/>
</dbReference>
<evidence type="ECO:0000256" key="3">
    <source>
        <dbReference type="ARBA" id="ARBA00007881"/>
    </source>
</evidence>
<dbReference type="Gene3D" id="3.40.50.300">
    <property type="entry name" value="P-loop containing nucleotide triphosphate hydrolases"/>
    <property type="match status" value="1"/>
</dbReference>
<keyword evidence="8 15" id="KW-0378">Hydrolase</keyword>
<dbReference type="InterPro" id="IPR029023">
    <property type="entry name" value="Tensin_phosphatase"/>
</dbReference>
<dbReference type="GO" id="GO:0004252">
    <property type="term" value="F:serine-type endopeptidase activity"/>
    <property type="evidence" value="ECO:0007669"/>
    <property type="project" value="UniProtKB-UniRule"/>
</dbReference>
<keyword evidence="13" id="KW-0966">Cell projection</keyword>
<dbReference type="InterPro" id="IPR011527">
    <property type="entry name" value="ABC1_TM_dom"/>
</dbReference>
<feature type="active site" description="Charge relay system" evidence="14 15">
    <location>
        <position position="1009"/>
    </location>
</feature>
<feature type="transmembrane region" description="Helical" evidence="17">
    <location>
        <begin position="1606"/>
        <end position="1628"/>
    </location>
</feature>
<dbReference type="InterPro" id="IPR000209">
    <property type="entry name" value="Peptidase_S8/S53_dom"/>
</dbReference>
<dbReference type="GO" id="GO:0005743">
    <property type="term" value="C:mitochondrial inner membrane"/>
    <property type="evidence" value="ECO:0007669"/>
    <property type="project" value="TreeGrafter"/>
</dbReference>
<dbReference type="FunFam" id="3.40.50.300:FF:001443">
    <property type="entry name" value="ABC transporter, ATP-binding protein"/>
    <property type="match status" value="1"/>
</dbReference>
<organism evidence="23 24">
    <name type="scientific">Polysphondylium violaceum</name>
    <dbReference type="NCBI Taxonomy" id="133409"/>
    <lineage>
        <taxon>Eukaryota</taxon>
        <taxon>Amoebozoa</taxon>
        <taxon>Evosea</taxon>
        <taxon>Eumycetozoa</taxon>
        <taxon>Dictyostelia</taxon>
        <taxon>Dictyosteliales</taxon>
        <taxon>Dictyosteliaceae</taxon>
        <taxon>Polysphondylium</taxon>
    </lineage>
</organism>
<comment type="caution">
    <text evidence="23">The sequence shown here is derived from an EMBL/GenBank/DDBJ whole genome shotgun (WGS) entry which is preliminary data.</text>
</comment>
<dbReference type="InterPro" id="IPR036640">
    <property type="entry name" value="ABC1_TM_sf"/>
</dbReference>
<dbReference type="CDD" id="cd03249">
    <property type="entry name" value="ABC_MTABC3_MDL1_MDL2"/>
    <property type="match status" value="1"/>
</dbReference>
<sequence length="2070" mass="230422">MVVKKLKIKTFGFDYFRTVVSGKKKRFIQDGFNLDLSYITDRLLAMGYPADSIHKAFRNDINHVYSFFEKYHPGHWKVLNVAKEISYSQLKLGGNVIIRGYEDHSPPPFLLLLEIINDIDQWLSLDPLNVIAIHCKAGKGRTGTIIVCYLLYSLKQTNPEMFYSSETLMFDMVSFFNDMRSHGACVTVPSQKRYIGYYIEYLKNIVHYDSLLRPPKLKLNSIEIISSQLFNFNIEIHLNYNPSSRNLPIILTKTNSKYNIFNFSSILIQSFYRDIVAFGDTLIKFNHPESSQCIFRFIFHTSFLQYSINYENPNDPPLYCLEFNKANLDGGNGGAFEDNRYLDNFTIRLTMQSLPQTITTTTTTQTIQQQQFINSNVFNNQQQQQQQQQQMYQYLQDQQQQPLSICSPIPPPVPDRSKKPNMVVVVFGAICDGVMIKRHPKQHLSSTSTLIHLHDQQIDTSLGVNNNNYRDLLDYSNTRHNQQHVLYIVHVRGPVTQDLYGNLQQQVKNLNGGIINYIPDNSYLVSLSPAHHGVGIDRIQQLKQQVPEIQWMKALEPRSKVSPIFRAKSGDYSINPHAFSLKIHLVKDVVQSIDSIINDWNSKFNVYDVSIRKLDNTNSNNVALVIIKFNNHNKIQDSQLNDMVYWISTQSQVFWIEPYGFSMKTAKPSNYKAHFSIQSGSSTKQSTPLWSLGLMGENEIIGCGDTGIDVNHCFFYDASNPIGANHRKIVAYSGAQSDSLDGHGTHIAGSILGVPGAASSIGDYKGGAPAARLSFVNLLDSATNEISIPSDISTLYSQTYNTNAKVHCDAWNSLVGPYYTDLSAQIDQFQYENQDFLVVRSAGNTKDFEFTSVYTISQEAASKNSLVVGSYNQDKQTYLDSVQYWDFDNIYNDIHTQVCVNNKQVYSLKCADVPASPALGIQDQCCNTNNNVLLNLCCKTHISNQFQTNSTFDAFQLSTFSGRGPTADGRIKPDIIAPGSPIVSSRSLGSTSTADHCAATSLVAMQGTSQAAATVASAAALVRQFYREGWYTGANAKNESAGFSPSASLVKATLINSADPLSIVSTFSQGFGAPNLSNLVSLKGLFSTDQVINTNDAQSTCFLINSDTSDISITLVWTDPAGSPLSPKSLVNNLDLVLTQYVDYNVTGEFYGNGQYDDVNNVEKIILTGVPRGRYDAHVMGTNIPVANQTYSLVIRGANIESTYCSECYYDPNTKQQRECAVQNGIGIQQCGDDNLFGKCKIYSCDSGYVLDNGITKSCVTMLALTLYNIALLGIFGIILVISVFIILMCYKSKSLDKDKYRKLKKDDGDDDDKGNNNNNNNNNDSTRNGKTSINAGTVEMENVQGAGDGEGDDQGEGEMVDGQKEVEISLPEIISLGKQESHLLAAGLFLAFVDIALGLAIPLVSANIFDLLYSGDTTGISKVILTFALIIIGSIIVQFIHGVLLALAGHKIIARLRKELFNSILAQDMAFFNERKTGELMSRLAVDVSSVRSIISDSIPSLITQVATVLGSLIMVFIISWKLSLVVLCPLPVLLLATHFYGNYIEKISIRVQDALADAATHAAETLFNFKTVRWFSAEQKESYKFAHYISISYKIALKMTIWNGIYGSTSGIFEQLSLFILLWYGASLVNSGELTPSMLIAFNLFLPFITGSLTNITTAWTTYKGYKGSSYRFFEIMQRVPSINTNDGVVKDKVQGNLDFKNVSFIYPGTKTPVIKNVNLSFRPGTITALIGPSGGGKSTMLSLIGRLYNINEGQITLDGVDIKDWNVTNLHDHISIVNQEPSLFTGTIADNVMYGKPNATRQEILNACKMANAHDFITALPDGYDTLIGERGTSLSGGQKQRIAIARTIIKNPTVLLMDEATSELDVESEHLVQDAIDNLISNRTVIIVAHRLSTILTADTIAVVSESHISEQGTPEELLALKGMFYEFVQIQYGKQDGDDMEIQLPNRKNTRNAEKLRMRSETIKRVVQPLDPRQQIPHSNLAENDHTGSTLAIKRPPSPPMWRKAKKHTNKWTESKQLLNRQSTSQKGWQRGQVEDKLQRVLQKSRKKGFFNEERKDIKGALLLY</sequence>
<dbReference type="GO" id="GO:0005524">
    <property type="term" value="F:ATP binding"/>
    <property type="evidence" value="ECO:0007669"/>
    <property type="project" value="UniProtKB-KW"/>
</dbReference>
<dbReference type="Pfam" id="PF00005">
    <property type="entry name" value="ABC_tran"/>
    <property type="match status" value="1"/>
</dbReference>
<feature type="domain" description="ABC transporter" evidence="19">
    <location>
        <begin position="1700"/>
        <end position="1935"/>
    </location>
</feature>
<feature type="transmembrane region" description="Helical" evidence="17">
    <location>
        <begin position="1384"/>
        <end position="1405"/>
    </location>
</feature>
<dbReference type="SUPFAM" id="SSF49785">
    <property type="entry name" value="Galactose-binding domain-like"/>
    <property type="match status" value="1"/>
</dbReference>
<dbReference type="CDD" id="cd18557">
    <property type="entry name" value="ABC_6TM_TAP_ABCB8_10_like"/>
    <property type="match status" value="1"/>
</dbReference>
<dbReference type="Proteomes" id="UP000695562">
    <property type="component" value="Unassembled WGS sequence"/>
</dbReference>
<feature type="active site" description="Charge relay system" evidence="14 15">
    <location>
        <position position="705"/>
    </location>
</feature>
<dbReference type="Pfam" id="PF22785">
    <property type="entry name" value="Tc-R-P"/>
    <property type="match status" value="1"/>
</dbReference>
<dbReference type="PROSITE" id="PS51181">
    <property type="entry name" value="PPASE_TENSIN"/>
    <property type="match status" value="1"/>
</dbReference>
<feature type="region of interest" description="Disordered" evidence="16">
    <location>
        <begin position="1981"/>
        <end position="2006"/>
    </location>
</feature>
<dbReference type="SMART" id="SM00382">
    <property type="entry name" value="AAA"/>
    <property type="match status" value="1"/>
</dbReference>
<dbReference type="Pfam" id="PF10409">
    <property type="entry name" value="PTEN_C2"/>
    <property type="match status" value="1"/>
</dbReference>
<dbReference type="SMART" id="SM00404">
    <property type="entry name" value="PTPc_motif"/>
    <property type="match status" value="1"/>
</dbReference>
<evidence type="ECO:0000256" key="8">
    <source>
        <dbReference type="ARBA" id="ARBA00022801"/>
    </source>
</evidence>
<keyword evidence="24" id="KW-1185">Reference proteome</keyword>
<dbReference type="InterPro" id="IPR003439">
    <property type="entry name" value="ABC_transporter-like_ATP-bd"/>
</dbReference>
<dbReference type="Gene3D" id="2.60.120.380">
    <property type="match status" value="1"/>
</dbReference>
<dbReference type="InterPro" id="IPR034058">
    <property type="entry name" value="TagA/B/C/D_pept_dom"/>
</dbReference>
<name>A0A8J4Q3W9_9MYCE</name>
<keyword evidence="11 17" id="KW-1133">Transmembrane helix</keyword>
<dbReference type="PROSITE" id="PS00137">
    <property type="entry name" value="SUBTILASE_HIS"/>
    <property type="match status" value="1"/>
</dbReference>
<evidence type="ECO:0000313" key="23">
    <source>
        <dbReference type="EMBL" id="KAF2078394.1"/>
    </source>
</evidence>
<dbReference type="CDD" id="cd04842">
    <property type="entry name" value="Peptidases_S8_Kp43_protease"/>
    <property type="match status" value="1"/>
</dbReference>
<evidence type="ECO:0000256" key="7">
    <source>
        <dbReference type="ARBA" id="ARBA00022741"/>
    </source>
</evidence>
<evidence type="ECO:0000256" key="17">
    <source>
        <dbReference type="SAM" id="Phobius"/>
    </source>
</evidence>
<dbReference type="InterPro" id="IPR035892">
    <property type="entry name" value="C2_domain_sf"/>
</dbReference>
<dbReference type="CDD" id="cd14497">
    <property type="entry name" value="PTP_PTEN-like"/>
    <property type="match status" value="1"/>
</dbReference>
<keyword evidence="9 15" id="KW-0720">Serine protease</keyword>
<dbReference type="PANTHER" id="PTHR43394:SF1">
    <property type="entry name" value="ATP-BINDING CASSETTE SUB-FAMILY B MEMBER 10, MITOCHONDRIAL"/>
    <property type="match status" value="1"/>
</dbReference>
<evidence type="ECO:0000259" key="22">
    <source>
        <dbReference type="PROSITE" id="PS51182"/>
    </source>
</evidence>
<keyword evidence="10" id="KW-0067">ATP-binding</keyword>
<dbReference type="EMBL" id="AJWJ01000005">
    <property type="protein sequence ID" value="KAF2078394.1"/>
    <property type="molecule type" value="Genomic_DNA"/>
</dbReference>
<feature type="domain" description="C2 tensin-type" evidence="22">
    <location>
        <begin position="214"/>
        <end position="354"/>
    </location>
</feature>
<evidence type="ECO:0000313" key="24">
    <source>
        <dbReference type="Proteomes" id="UP000695562"/>
    </source>
</evidence>
<dbReference type="PROSITE" id="PS51892">
    <property type="entry name" value="SUBTILASE"/>
    <property type="match status" value="1"/>
</dbReference>
<dbReference type="InterPro" id="IPR003593">
    <property type="entry name" value="AAA+_ATPase"/>
</dbReference>
<reference evidence="23" key="1">
    <citation type="submission" date="2020-01" db="EMBL/GenBank/DDBJ databases">
        <title>Development of genomics and gene disruption for Polysphondylium violaceum indicates a role for the polyketide synthase stlB in stalk morphogenesis.</title>
        <authorList>
            <person name="Narita B."/>
            <person name="Kawabe Y."/>
            <person name="Kin K."/>
            <person name="Saito T."/>
            <person name="Gibbs R."/>
            <person name="Kuspa A."/>
            <person name="Muzny D."/>
            <person name="Queller D."/>
            <person name="Richards S."/>
            <person name="Strassman J."/>
            <person name="Sucgang R."/>
            <person name="Worley K."/>
            <person name="Schaap P."/>
        </authorList>
    </citation>
    <scope>NUCLEOTIDE SEQUENCE</scope>
    <source>
        <strain evidence="23">QSvi11</strain>
    </source>
</reference>
<dbReference type="InterPro" id="IPR027417">
    <property type="entry name" value="P-loop_NTPase"/>
</dbReference>
<dbReference type="SUPFAM" id="SSF52743">
    <property type="entry name" value="Subtilisin-like"/>
    <property type="match status" value="1"/>
</dbReference>
<evidence type="ECO:0000256" key="15">
    <source>
        <dbReference type="PROSITE-ProRule" id="PRU01240"/>
    </source>
</evidence>
<dbReference type="PROSITE" id="PS00211">
    <property type="entry name" value="ABC_TRANSPORTER_1"/>
    <property type="match status" value="1"/>
</dbReference>
<dbReference type="SUPFAM" id="SSF52540">
    <property type="entry name" value="P-loop containing nucleoside triphosphate hydrolases"/>
    <property type="match status" value="1"/>
</dbReference>
<dbReference type="GO" id="GO:0016791">
    <property type="term" value="F:phosphatase activity"/>
    <property type="evidence" value="ECO:0007669"/>
    <property type="project" value="UniProtKB-ARBA"/>
</dbReference>